<protein>
    <submittedName>
        <fullName evidence="2">Uncharacterized protein</fullName>
    </submittedName>
</protein>
<evidence type="ECO:0000313" key="3">
    <source>
        <dbReference type="Proteomes" id="UP001437256"/>
    </source>
</evidence>
<comment type="caution">
    <text evidence="2">The sequence shown here is derived from an EMBL/GenBank/DDBJ whole genome shotgun (WGS) entry which is preliminary data.</text>
</comment>
<proteinExistence type="predicted"/>
<feature type="compositionally biased region" description="Polar residues" evidence="1">
    <location>
        <begin position="78"/>
        <end position="93"/>
    </location>
</feature>
<sequence length="199" mass="22031">MTEYDFSPDAYRRHMEKQDGVRRWAKQTGQFHPANPFTPTTSAVHAMALKDSGRRSDGGYRDRERSSSGHKKHRSRSTDGTSTPPKPSRSNSYAYAPVTSPLAAYQTSHSRPPPQRSTTMPTPPPRPQPPRRSNTSATTHQVFYRPGASIAIISPQHFASPHQQQQPPRKTFLSKIGSFFSSASSPSSRAQTPNPSGFV</sequence>
<feature type="compositionally biased region" description="Low complexity" evidence="1">
    <location>
        <begin position="178"/>
        <end position="188"/>
    </location>
</feature>
<feature type="compositionally biased region" description="Basic and acidic residues" evidence="1">
    <location>
        <begin position="51"/>
        <end position="67"/>
    </location>
</feature>
<accession>A0ABR2ZEB6</accession>
<gene>
    <name evidence="2" type="ORF">AAF712_014167</name>
</gene>
<dbReference type="EMBL" id="JBBXMP010000248">
    <property type="protein sequence ID" value="KAL0059118.1"/>
    <property type="molecule type" value="Genomic_DNA"/>
</dbReference>
<feature type="compositionally biased region" description="Polar residues" evidence="1">
    <location>
        <begin position="189"/>
        <end position="199"/>
    </location>
</feature>
<feature type="compositionally biased region" description="Basic and acidic residues" evidence="1">
    <location>
        <begin position="10"/>
        <end position="22"/>
    </location>
</feature>
<keyword evidence="3" id="KW-1185">Reference proteome</keyword>
<feature type="compositionally biased region" description="Pro residues" evidence="1">
    <location>
        <begin position="111"/>
        <end position="130"/>
    </location>
</feature>
<organism evidence="2 3">
    <name type="scientific">Marasmius tenuissimus</name>
    <dbReference type="NCBI Taxonomy" id="585030"/>
    <lineage>
        <taxon>Eukaryota</taxon>
        <taxon>Fungi</taxon>
        <taxon>Dikarya</taxon>
        <taxon>Basidiomycota</taxon>
        <taxon>Agaricomycotina</taxon>
        <taxon>Agaricomycetes</taxon>
        <taxon>Agaricomycetidae</taxon>
        <taxon>Agaricales</taxon>
        <taxon>Marasmiineae</taxon>
        <taxon>Marasmiaceae</taxon>
        <taxon>Marasmius</taxon>
    </lineage>
</organism>
<evidence type="ECO:0000313" key="2">
    <source>
        <dbReference type="EMBL" id="KAL0059118.1"/>
    </source>
</evidence>
<evidence type="ECO:0000256" key="1">
    <source>
        <dbReference type="SAM" id="MobiDB-lite"/>
    </source>
</evidence>
<reference evidence="2 3" key="1">
    <citation type="submission" date="2024-05" db="EMBL/GenBank/DDBJ databases">
        <title>A draft genome resource for the thread blight pathogen Marasmius tenuissimus strain MS-2.</title>
        <authorList>
            <person name="Yulfo-Soto G.E."/>
            <person name="Baruah I.K."/>
            <person name="Amoako-Attah I."/>
            <person name="Bukari Y."/>
            <person name="Meinhardt L.W."/>
            <person name="Bailey B.A."/>
            <person name="Cohen S.P."/>
        </authorList>
    </citation>
    <scope>NUCLEOTIDE SEQUENCE [LARGE SCALE GENOMIC DNA]</scope>
    <source>
        <strain evidence="2 3">MS-2</strain>
    </source>
</reference>
<feature type="non-terminal residue" evidence="2">
    <location>
        <position position="199"/>
    </location>
</feature>
<feature type="region of interest" description="Disordered" evidence="1">
    <location>
        <begin position="1"/>
        <end position="199"/>
    </location>
</feature>
<name>A0ABR2ZEB6_9AGAR</name>
<dbReference type="Proteomes" id="UP001437256">
    <property type="component" value="Unassembled WGS sequence"/>
</dbReference>